<comment type="caution">
    <text evidence="2">The sequence shown here is derived from an EMBL/GenBank/DDBJ whole genome shotgun (WGS) entry which is preliminary data.</text>
</comment>
<dbReference type="RefSeq" id="WP_322611352.1">
    <property type="nucleotide sequence ID" value="NZ_JAXLNX010000007.1"/>
</dbReference>
<dbReference type="Pfam" id="PF16289">
    <property type="entry name" value="PIN_12"/>
    <property type="match status" value="1"/>
</dbReference>
<gene>
    <name evidence="2" type="ORF">U6C28_01090</name>
</gene>
<proteinExistence type="predicted"/>
<keyword evidence="3" id="KW-1185">Reference proteome</keyword>
<dbReference type="EMBL" id="JAXUIA010000001">
    <property type="protein sequence ID" value="MEA0974873.1"/>
    <property type="molecule type" value="Genomic_DNA"/>
</dbReference>
<evidence type="ECO:0000259" key="1">
    <source>
        <dbReference type="Pfam" id="PF16289"/>
    </source>
</evidence>
<feature type="domain" description="DUF4935" evidence="1">
    <location>
        <begin position="4"/>
        <end position="179"/>
    </location>
</feature>
<evidence type="ECO:0000313" key="3">
    <source>
        <dbReference type="Proteomes" id="UP001289615"/>
    </source>
</evidence>
<dbReference type="InterPro" id="IPR032557">
    <property type="entry name" value="DUF4935"/>
</dbReference>
<sequence length="281" mass="32094">MKYVILDTDIWVYLAEDLYPGALLQLEKLVEDGKLTILVPEQVRIEWGNGKADKVRSKYNDIIKGVLKNSKNLKEFLNDEEKEILSSLIESVDRKKDDYAVDKANEYISKVGRLIRSGIVCPTTDANKIKATEMGLAKMAPFHKKDSYGDAIIVLSSIQYLQQQDIKNAYFITGNKTDFGKVGNESEIHPDLKDLFDSVELQYSINVKEVFKFIDEMIVTVEEVYEVEQINKAMYIPEDPKCPKCDSIMQGAFLRSQYGGLTLQWICPTGHYRVDTGEFYD</sequence>
<reference evidence="2 3" key="1">
    <citation type="submission" date="2023-12" db="EMBL/GenBank/DDBJ databases">
        <title>Genome comparison identifies genes involved in endophytic behavior of Lysinibacillus irui and provides insights into its role as a plant-growth promoting bacterium.</title>
        <authorList>
            <person name="Hilario S."/>
            <person name="Matos I."/>
            <person name="Goncalves M.F.M."/>
            <person name="Pardo C.A."/>
            <person name="Santos M.J."/>
        </authorList>
    </citation>
    <scope>NUCLEOTIDE SEQUENCE [LARGE SCALE GENOMIC DNA]</scope>
    <source>
        <strain evidence="2 3">B3</strain>
    </source>
</reference>
<protein>
    <submittedName>
        <fullName evidence="2">PIN domain-containing protein</fullName>
    </submittedName>
</protein>
<organism evidence="2 3">
    <name type="scientific">Lysinibacillus irui</name>
    <dbReference type="NCBI Taxonomy" id="2998077"/>
    <lineage>
        <taxon>Bacteria</taxon>
        <taxon>Bacillati</taxon>
        <taxon>Bacillota</taxon>
        <taxon>Bacilli</taxon>
        <taxon>Bacillales</taxon>
        <taxon>Bacillaceae</taxon>
        <taxon>Lysinibacillus</taxon>
    </lineage>
</organism>
<dbReference type="Proteomes" id="UP001289615">
    <property type="component" value="Unassembled WGS sequence"/>
</dbReference>
<accession>A0ABU5NFW0</accession>
<name>A0ABU5NFW0_9BACI</name>
<evidence type="ECO:0000313" key="2">
    <source>
        <dbReference type="EMBL" id="MEA0974873.1"/>
    </source>
</evidence>